<gene>
    <name evidence="1" type="ORF">HOC_15242</name>
</gene>
<evidence type="ECO:0008006" key="3">
    <source>
        <dbReference type="Google" id="ProtNLM"/>
    </source>
</evidence>
<dbReference type="SUPFAM" id="SSF53187">
    <property type="entry name" value="Zn-dependent exopeptidases"/>
    <property type="match status" value="1"/>
</dbReference>
<dbReference type="RefSeq" id="WP_051624949.1">
    <property type="nucleotide sequence ID" value="NZ_ARYL01000026.1"/>
</dbReference>
<dbReference type="Gene3D" id="3.40.630.10">
    <property type="entry name" value="Zn peptidases"/>
    <property type="match status" value="1"/>
</dbReference>
<comment type="caution">
    <text evidence="1">The sequence shown here is derived from an EMBL/GenBank/DDBJ whole genome shotgun (WGS) entry which is preliminary data.</text>
</comment>
<protein>
    <recommendedName>
        <fullName evidence="3">PA domain-containing protein</fullName>
    </recommendedName>
</protein>
<dbReference type="eggNOG" id="ENOG502ZB3C">
    <property type="taxonomic scope" value="Bacteria"/>
</dbReference>
<keyword evidence="2" id="KW-1185">Reference proteome</keyword>
<proteinExistence type="predicted"/>
<reference evidence="1 2" key="1">
    <citation type="journal article" date="2014" name="Antonie Van Leeuwenhoek">
        <title>Hyphomonas beringensis sp. nov. and Hyphomonas chukchiensis sp. nov., isolated from surface seawater of the Bering Sea and Chukchi Sea.</title>
        <authorList>
            <person name="Li C."/>
            <person name="Lai Q."/>
            <person name="Li G."/>
            <person name="Dong C."/>
            <person name="Wang J."/>
            <person name="Liao Y."/>
            <person name="Shao Z."/>
        </authorList>
    </citation>
    <scope>NUCLEOTIDE SEQUENCE [LARGE SCALE GENOMIC DNA]</scope>
    <source>
        <strain evidence="1 2">SCH89</strain>
    </source>
</reference>
<dbReference type="EMBL" id="ARYL01000026">
    <property type="protein sequence ID" value="KDA01526.1"/>
    <property type="molecule type" value="Genomic_DNA"/>
</dbReference>
<organism evidence="1 2">
    <name type="scientific">Hyphomonas oceanitis SCH89</name>
    <dbReference type="NCBI Taxonomy" id="1280953"/>
    <lineage>
        <taxon>Bacteria</taxon>
        <taxon>Pseudomonadati</taxon>
        <taxon>Pseudomonadota</taxon>
        <taxon>Alphaproteobacteria</taxon>
        <taxon>Hyphomonadales</taxon>
        <taxon>Hyphomonadaceae</taxon>
        <taxon>Hyphomonas</taxon>
    </lineage>
</organism>
<dbReference type="STRING" id="1280953.HOC_15242"/>
<dbReference type="AlphaFoldDB" id="A0A059G400"/>
<dbReference type="Gene3D" id="3.50.30.30">
    <property type="match status" value="1"/>
</dbReference>
<dbReference type="Proteomes" id="UP000024942">
    <property type="component" value="Unassembled WGS sequence"/>
</dbReference>
<dbReference type="OrthoDB" id="975226at2"/>
<dbReference type="PATRIC" id="fig|1280953.3.peg.3061"/>
<name>A0A059G400_9PROT</name>
<evidence type="ECO:0000313" key="2">
    <source>
        <dbReference type="Proteomes" id="UP000024942"/>
    </source>
</evidence>
<evidence type="ECO:0000313" key="1">
    <source>
        <dbReference type="EMBL" id="KDA01526.1"/>
    </source>
</evidence>
<sequence length="419" mass="44209">MTIGGLTAMSPVSFAEGPKDMNAQFDADLSSLAAFGILRSGGAGDEACGNWIGQRLEKAGFKIGEQAFSVPWFKAEQAVLSVGEATLPVWPQAVVTQPGPNGLVAPLGIYSTDDDRSRLADVIAVVDLPYARHSSLKQPNILNRIRAAEEAGAKAILLVTNGPTGDPLMLNAHAETPAAQVPICILGPSVAGPVFEAAARGDSARLMVRGQSGHRLARNIFGWRDGTGPVLVVSTPRSGWFTCIGERGPGIVSFLQLADSLPRLAGGRPVLMVATSGHEYENLGAAEFLSAKAPDPQGVELWLHLGAGFAARNWHEAAGTLAPLDSPDPQRFLLASEGLVPVLQQAFSKLSGLRAPYELDNTAAGEVGTIVRHGYNRVFGLLGAHRFHHSPNDDLRMTNGHFIAPVVAAIQNSLKELLP</sequence>
<accession>A0A059G400</accession>